<evidence type="ECO:0008006" key="4">
    <source>
        <dbReference type="Google" id="ProtNLM"/>
    </source>
</evidence>
<organism evidence="2 3">
    <name type="scientific">Meganyctiphanes norvegica</name>
    <name type="common">Northern krill</name>
    <name type="synonym">Thysanopoda norvegica</name>
    <dbReference type="NCBI Taxonomy" id="48144"/>
    <lineage>
        <taxon>Eukaryota</taxon>
        <taxon>Metazoa</taxon>
        <taxon>Ecdysozoa</taxon>
        <taxon>Arthropoda</taxon>
        <taxon>Crustacea</taxon>
        <taxon>Multicrustacea</taxon>
        <taxon>Malacostraca</taxon>
        <taxon>Eumalacostraca</taxon>
        <taxon>Eucarida</taxon>
        <taxon>Euphausiacea</taxon>
        <taxon>Euphausiidae</taxon>
        <taxon>Meganyctiphanes</taxon>
    </lineage>
</organism>
<keyword evidence="1" id="KW-0472">Membrane</keyword>
<reference evidence="2 3" key="1">
    <citation type="submission" date="2024-05" db="EMBL/GenBank/DDBJ databases">
        <authorList>
            <person name="Wallberg A."/>
        </authorList>
    </citation>
    <scope>NUCLEOTIDE SEQUENCE [LARGE SCALE GENOMIC DNA]</scope>
</reference>
<feature type="transmembrane region" description="Helical" evidence="1">
    <location>
        <begin position="105"/>
        <end position="127"/>
    </location>
</feature>
<dbReference type="SUPFAM" id="SSF103473">
    <property type="entry name" value="MFS general substrate transporter"/>
    <property type="match status" value="1"/>
</dbReference>
<evidence type="ECO:0000313" key="2">
    <source>
        <dbReference type="EMBL" id="CAL4220013.1"/>
    </source>
</evidence>
<accession>A0AAV2SNP8</accession>
<feature type="non-terminal residue" evidence="2">
    <location>
        <position position="129"/>
    </location>
</feature>
<dbReference type="Proteomes" id="UP001497623">
    <property type="component" value="Unassembled WGS sequence"/>
</dbReference>
<keyword evidence="1" id="KW-1133">Transmembrane helix</keyword>
<feature type="non-terminal residue" evidence="2">
    <location>
        <position position="1"/>
    </location>
</feature>
<gene>
    <name evidence="2" type="ORF">MNOR_LOCUS39022</name>
</gene>
<evidence type="ECO:0000256" key="1">
    <source>
        <dbReference type="SAM" id="Phobius"/>
    </source>
</evidence>
<comment type="caution">
    <text evidence="2">The sequence shown here is derived from an EMBL/GenBank/DDBJ whole genome shotgun (WGS) entry which is preliminary data.</text>
</comment>
<evidence type="ECO:0000313" key="3">
    <source>
        <dbReference type="Proteomes" id="UP001497623"/>
    </source>
</evidence>
<dbReference type="AlphaFoldDB" id="A0AAV2SNP8"/>
<dbReference type="EMBL" id="CAXKWB010095808">
    <property type="protein sequence ID" value="CAL4220013.1"/>
    <property type="molecule type" value="Genomic_DNA"/>
</dbReference>
<keyword evidence="1" id="KW-0812">Transmembrane</keyword>
<proteinExistence type="predicted"/>
<dbReference type="Gene3D" id="1.20.1250.20">
    <property type="entry name" value="MFS general substrate transporter like domains"/>
    <property type="match status" value="1"/>
</dbReference>
<sequence>DEDKDSLDIQSRENKSTRRKRLLHQSWIVCLVGLGYVSLGQTTCFPSVMASDMDKYNTTIWGTYITFTPTQMDMCGSVTQIASLLGVWMAGILAGHLGRLSSMKLFSVLFILAWLGISLVPSAPTILAA</sequence>
<name>A0AAV2SNP8_MEGNR</name>
<feature type="transmembrane region" description="Helical" evidence="1">
    <location>
        <begin position="22"/>
        <end position="39"/>
    </location>
</feature>
<feature type="transmembrane region" description="Helical" evidence="1">
    <location>
        <begin position="78"/>
        <end position="98"/>
    </location>
</feature>
<dbReference type="InterPro" id="IPR036259">
    <property type="entry name" value="MFS_trans_sf"/>
</dbReference>
<protein>
    <recommendedName>
        <fullName evidence="4">Major facilitator superfamily (MFS) profile domain-containing protein</fullName>
    </recommendedName>
</protein>
<keyword evidence="3" id="KW-1185">Reference proteome</keyword>